<dbReference type="InterPro" id="IPR038765">
    <property type="entry name" value="Papain-like_cys_pep_sf"/>
</dbReference>
<dbReference type="PROSITE" id="PS50802">
    <property type="entry name" value="OTU"/>
    <property type="match status" value="1"/>
</dbReference>
<evidence type="ECO:0000256" key="3">
    <source>
        <dbReference type="ARBA" id="ARBA00022723"/>
    </source>
</evidence>
<gene>
    <name evidence="12" type="ORF">F5878DRAFT_544279</name>
</gene>
<sequence length="345" mass="37210">MAPVRLRHPKGVATIQVPFDNSSFTVKDLQQEIYTASQIPPSRQSLKTGYPPRNLDLINPELPISSLGLKTGDQLIVGEESGSSSRVASSESSSSQAKRINPVSPAPVTSKPLQPVPLAPVNPPPPSSSSGPVHIPTDGGVLVHRVVPDDNSCLFSSVALIFEQDMNKAQRMRQIVADGIRNGPETYNEAILGMPPLKYIETITKSTSWGGAIELTILAAHYRTEICSVDVETGRIDQFTPQKDNAQMRCIVIYSGIHYDAATLAPMADAPSEWHQTVFPITKQDTSDGVLVAAKKLADALRAKKAFTNTATFDLKCEVCGQGLKGEKGARAHAEQTGHTRFGEY</sequence>
<dbReference type="Gene3D" id="3.90.70.80">
    <property type="match status" value="1"/>
</dbReference>
<dbReference type="EC" id="3.4.19.12" evidence="9"/>
<proteinExistence type="predicted"/>
<keyword evidence="8" id="KW-0862">Zinc</keyword>
<dbReference type="Pfam" id="PF24560">
    <property type="entry name" value="zf-C2H2_OTU1_C"/>
    <property type="match status" value="1"/>
</dbReference>
<dbReference type="InterPro" id="IPR013087">
    <property type="entry name" value="Znf_C2H2_type"/>
</dbReference>
<feature type="compositionally biased region" description="Pro residues" evidence="10">
    <location>
        <begin position="114"/>
        <end position="127"/>
    </location>
</feature>
<dbReference type="InterPro" id="IPR029071">
    <property type="entry name" value="Ubiquitin-like_domsf"/>
</dbReference>
<name>A0AA38P1Y2_9AGAR</name>
<dbReference type="PANTHER" id="PTHR13312">
    <property type="entry name" value="HIV-INDUCED PROTEIN-7-LIKE PROTEASE"/>
    <property type="match status" value="1"/>
</dbReference>
<comment type="catalytic activity">
    <reaction evidence="1 9">
        <text>Thiol-dependent hydrolysis of ester, thioester, amide, peptide and isopeptide bonds formed by the C-terminal Gly of ubiquitin (a 76-residue protein attached to proteins as an intracellular targeting signal).</text>
        <dbReference type="EC" id="3.4.19.12"/>
    </reaction>
</comment>
<dbReference type="CDD" id="cd22745">
    <property type="entry name" value="OTU_OTU1"/>
    <property type="match status" value="1"/>
</dbReference>
<dbReference type="EMBL" id="MU806483">
    <property type="protein sequence ID" value="KAJ3834800.1"/>
    <property type="molecule type" value="Genomic_DNA"/>
</dbReference>
<evidence type="ECO:0000259" key="11">
    <source>
        <dbReference type="PROSITE" id="PS50802"/>
    </source>
</evidence>
<comment type="caution">
    <text evidence="12">The sequence shown here is derived from an EMBL/GenBank/DDBJ whole genome shotgun (WGS) entry which is preliminary data.</text>
</comment>
<feature type="compositionally biased region" description="Low complexity" evidence="10">
    <location>
        <begin position="79"/>
        <end position="95"/>
    </location>
</feature>
<dbReference type="GO" id="GO:0008270">
    <property type="term" value="F:zinc ion binding"/>
    <property type="evidence" value="ECO:0007669"/>
    <property type="project" value="UniProtKB-KW"/>
</dbReference>
<protein>
    <recommendedName>
        <fullName evidence="9">Ubiquitin thioesterase OTU</fullName>
        <ecNumber evidence="9">3.4.19.12</ecNumber>
    </recommendedName>
</protein>
<keyword evidence="2" id="KW-0645">Protease</keyword>
<reference evidence="12" key="1">
    <citation type="submission" date="2022-08" db="EMBL/GenBank/DDBJ databases">
        <authorList>
            <consortium name="DOE Joint Genome Institute"/>
            <person name="Min B."/>
            <person name="Riley R."/>
            <person name="Sierra-Patev S."/>
            <person name="Naranjo-Ortiz M."/>
            <person name="Looney B."/>
            <person name="Konkel Z."/>
            <person name="Slot J.C."/>
            <person name="Sakamoto Y."/>
            <person name="Steenwyk J.L."/>
            <person name="Rokas A."/>
            <person name="Carro J."/>
            <person name="Camarero S."/>
            <person name="Ferreira P."/>
            <person name="Molpeceres G."/>
            <person name="Ruiz-Duenas F.J."/>
            <person name="Serrano A."/>
            <person name="Henrissat B."/>
            <person name="Drula E."/>
            <person name="Hughes K.W."/>
            <person name="Mata J.L."/>
            <person name="Ishikawa N.K."/>
            <person name="Vargas-Isla R."/>
            <person name="Ushijima S."/>
            <person name="Smith C.A."/>
            <person name="Ahrendt S."/>
            <person name="Andreopoulos W."/>
            <person name="He G."/>
            <person name="Labutti K."/>
            <person name="Lipzen A."/>
            <person name="Ng V."/>
            <person name="Sandor L."/>
            <person name="Barry K."/>
            <person name="Martinez A.T."/>
            <person name="Xiao Y."/>
            <person name="Gibbons J.G."/>
            <person name="Terashima K."/>
            <person name="Hibbett D.S."/>
            <person name="Grigoriev I.V."/>
        </authorList>
    </citation>
    <scope>NUCLEOTIDE SEQUENCE</scope>
    <source>
        <strain evidence="12">TFB9207</strain>
    </source>
</reference>
<keyword evidence="3" id="KW-0479">Metal-binding</keyword>
<evidence type="ECO:0000256" key="8">
    <source>
        <dbReference type="ARBA" id="ARBA00022833"/>
    </source>
</evidence>
<dbReference type="SUPFAM" id="SSF54001">
    <property type="entry name" value="Cysteine proteinases"/>
    <property type="match status" value="1"/>
</dbReference>
<evidence type="ECO:0000313" key="13">
    <source>
        <dbReference type="Proteomes" id="UP001163846"/>
    </source>
</evidence>
<dbReference type="Pfam" id="PF02338">
    <property type="entry name" value="OTU"/>
    <property type="match status" value="1"/>
</dbReference>
<evidence type="ECO:0000256" key="5">
    <source>
        <dbReference type="ARBA" id="ARBA00022786"/>
    </source>
</evidence>
<evidence type="ECO:0000256" key="7">
    <source>
        <dbReference type="ARBA" id="ARBA00022807"/>
    </source>
</evidence>
<evidence type="ECO:0000313" key="12">
    <source>
        <dbReference type="EMBL" id="KAJ3834800.1"/>
    </source>
</evidence>
<keyword evidence="7 9" id="KW-0788">Thiol protease</keyword>
<evidence type="ECO:0000256" key="1">
    <source>
        <dbReference type="ARBA" id="ARBA00000707"/>
    </source>
</evidence>
<dbReference type="Proteomes" id="UP001163846">
    <property type="component" value="Unassembled WGS sequence"/>
</dbReference>
<evidence type="ECO:0000256" key="6">
    <source>
        <dbReference type="ARBA" id="ARBA00022801"/>
    </source>
</evidence>
<keyword evidence="9" id="KW-0963">Cytoplasm</keyword>
<dbReference type="GO" id="GO:0036503">
    <property type="term" value="P:ERAD pathway"/>
    <property type="evidence" value="ECO:0007669"/>
    <property type="project" value="TreeGrafter"/>
</dbReference>
<evidence type="ECO:0000256" key="4">
    <source>
        <dbReference type="ARBA" id="ARBA00022771"/>
    </source>
</evidence>
<comment type="function">
    <text evidence="9">Hydrolase that can remove conjugated ubiquitin from proteins and may therefore play an important regulatory role at the level of protein turnover by preventing degradation.</text>
</comment>
<feature type="domain" description="OTU" evidence="11">
    <location>
        <begin position="142"/>
        <end position="265"/>
    </location>
</feature>
<dbReference type="PROSITE" id="PS00028">
    <property type="entry name" value="ZINC_FINGER_C2H2_1"/>
    <property type="match status" value="1"/>
</dbReference>
<dbReference type="SUPFAM" id="SSF54236">
    <property type="entry name" value="Ubiquitin-like"/>
    <property type="match status" value="1"/>
</dbReference>
<keyword evidence="6 9" id="KW-0378">Hydrolase</keyword>
<organism evidence="12 13">
    <name type="scientific">Lentinula raphanica</name>
    <dbReference type="NCBI Taxonomy" id="153919"/>
    <lineage>
        <taxon>Eukaryota</taxon>
        <taxon>Fungi</taxon>
        <taxon>Dikarya</taxon>
        <taxon>Basidiomycota</taxon>
        <taxon>Agaricomycotina</taxon>
        <taxon>Agaricomycetes</taxon>
        <taxon>Agaricomycetidae</taxon>
        <taxon>Agaricales</taxon>
        <taxon>Marasmiineae</taxon>
        <taxon>Omphalotaceae</taxon>
        <taxon>Lentinula</taxon>
    </lineage>
</organism>
<dbReference type="InterPro" id="IPR057766">
    <property type="entry name" value="Znf-C2H2_OTU1-like_C"/>
</dbReference>
<dbReference type="PANTHER" id="PTHR13312:SF0">
    <property type="entry name" value="UBIQUITIN THIOESTERASE OTU1"/>
    <property type="match status" value="1"/>
</dbReference>
<dbReference type="CDD" id="cd17059">
    <property type="entry name" value="Ubl_OTU1"/>
    <property type="match status" value="1"/>
</dbReference>
<keyword evidence="5 9" id="KW-0833">Ubl conjugation pathway</keyword>
<dbReference type="GO" id="GO:0030968">
    <property type="term" value="P:endoplasmic reticulum unfolded protein response"/>
    <property type="evidence" value="ECO:0007669"/>
    <property type="project" value="TreeGrafter"/>
</dbReference>
<feature type="region of interest" description="Disordered" evidence="10">
    <location>
        <begin position="79"/>
        <end position="134"/>
    </location>
</feature>
<dbReference type="GO" id="GO:0004843">
    <property type="term" value="F:cysteine-type deubiquitinase activity"/>
    <property type="evidence" value="ECO:0007669"/>
    <property type="project" value="UniProtKB-UniRule"/>
</dbReference>
<dbReference type="GO" id="GO:0005829">
    <property type="term" value="C:cytosol"/>
    <property type="evidence" value="ECO:0007669"/>
    <property type="project" value="TreeGrafter"/>
</dbReference>
<accession>A0AA38P1Y2</accession>
<dbReference type="GO" id="GO:0005634">
    <property type="term" value="C:nucleus"/>
    <property type="evidence" value="ECO:0007669"/>
    <property type="project" value="TreeGrafter"/>
</dbReference>
<dbReference type="AlphaFoldDB" id="A0AA38P1Y2"/>
<dbReference type="Gene3D" id="3.10.20.90">
    <property type="entry name" value="Phosphatidylinositol 3-kinase Catalytic Subunit, Chain A, domain 1"/>
    <property type="match status" value="1"/>
</dbReference>
<dbReference type="InterPro" id="IPR003323">
    <property type="entry name" value="OTU_dom"/>
</dbReference>
<dbReference type="Pfam" id="PF21403">
    <property type="entry name" value="OTU1_UBXL"/>
    <property type="match status" value="1"/>
</dbReference>
<keyword evidence="4" id="KW-0863">Zinc-finger</keyword>
<dbReference type="InterPro" id="IPR048857">
    <property type="entry name" value="OTU1_Ubl"/>
</dbReference>
<evidence type="ECO:0000256" key="10">
    <source>
        <dbReference type="SAM" id="MobiDB-lite"/>
    </source>
</evidence>
<dbReference type="GO" id="GO:0016579">
    <property type="term" value="P:protein deubiquitination"/>
    <property type="evidence" value="ECO:0007669"/>
    <property type="project" value="TreeGrafter"/>
</dbReference>
<keyword evidence="13" id="KW-1185">Reference proteome</keyword>
<comment type="subcellular location">
    <subcellularLocation>
        <location evidence="9">Cytoplasm</location>
    </subcellularLocation>
</comment>
<evidence type="ECO:0000256" key="9">
    <source>
        <dbReference type="RuleBase" id="RU367104"/>
    </source>
</evidence>
<evidence type="ECO:0000256" key="2">
    <source>
        <dbReference type="ARBA" id="ARBA00022670"/>
    </source>
</evidence>